<keyword evidence="2" id="KW-1185">Reference proteome</keyword>
<dbReference type="EMBL" id="JAPDRK010000004">
    <property type="protein sequence ID" value="KAJ9613035.1"/>
    <property type="molecule type" value="Genomic_DNA"/>
</dbReference>
<sequence length="143" mass="16570">MRPKSTPEPALLSAIPRVVVEDTVRYWNQQALDLNPFHGLKTLELRNIIIWCKYHDEAYLQSTEGDDCMLQLALFNLNRIHPDLKRICAASDRSFEILLWCQYVVSSSTHETIHAVIDVDKQVVLRKFKGPANRDRNAWAGFY</sequence>
<comment type="caution">
    <text evidence="1">The sequence shown here is derived from an EMBL/GenBank/DDBJ whole genome shotgun (WGS) entry which is preliminary data.</text>
</comment>
<reference evidence="1" key="1">
    <citation type="submission" date="2022-10" db="EMBL/GenBank/DDBJ databases">
        <title>Culturing micro-colonial fungi from biological soil crusts in the Mojave desert and describing Neophaeococcomyces mojavensis, and introducing the new genera and species Taxawa tesnikishii.</title>
        <authorList>
            <person name="Kurbessoian T."/>
            <person name="Stajich J.E."/>
        </authorList>
    </citation>
    <scope>NUCLEOTIDE SEQUENCE</scope>
    <source>
        <strain evidence="1">TK_41</strain>
    </source>
</reference>
<evidence type="ECO:0000313" key="2">
    <source>
        <dbReference type="Proteomes" id="UP001172673"/>
    </source>
</evidence>
<evidence type="ECO:0000313" key="1">
    <source>
        <dbReference type="EMBL" id="KAJ9613035.1"/>
    </source>
</evidence>
<name>A0AA38XGH3_9EURO</name>
<dbReference type="Proteomes" id="UP001172673">
    <property type="component" value="Unassembled WGS sequence"/>
</dbReference>
<proteinExistence type="predicted"/>
<dbReference type="AlphaFoldDB" id="A0AA38XGH3"/>
<gene>
    <name evidence="1" type="ORF">H2200_002976</name>
</gene>
<organism evidence="1 2">
    <name type="scientific">Cladophialophora chaetospira</name>
    <dbReference type="NCBI Taxonomy" id="386627"/>
    <lineage>
        <taxon>Eukaryota</taxon>
        <taxon>Fungi</taxon>
        <taxon>Dikarya</taxon>
        <taxon>Ascomycota</taxon>
        <taxon>Pezizomycotina</taxon>
        <taxon>Eurotiomycetes</taxon>
        <taxon>Chaetothyriomycetidae</taxon>
        <taxon>Chaetothyriales</taxon>
        <taxon>Herpotrichiellaceae</taxon>
        <taxon>Cladophialophora</taxon>
    </lineage>
</organism>
<protein>
    <submittedName>
        <fullName evidence="1">Uncharacterized protein</fullName>
    </submittedName>
</protein>
<accession>A0AA38XGH3</accession>